<dbReference type="GO" id="GO:0005524">
    <property type="term" value="F:ATP binding"/>
    <property type="evidence" value="ECO:0007669"/>
    <property type="project" value="UniProtKB-KW"/>
</dbReference>
<dbReference type="OrthoDB" id="9804819at2"/>
<dbReference type="Pfam" id="PF00005">
    <property type="entry name" value="ABC_tran"/>
    <property type="match status" value="1"/>
</dbReference>
<comment type="subcellular location">
    <subcellularLocation>
        <location evidence="1">Cell membrane</location>
        <topology evidence="1">Peripheral membrane protein</topology>
    </subcellularLocation>
</comment>
<keyword evidence="4" id="KW-0547">Nucleotide-binding</keyword>
<organism evidence="8 9">
    <name type="scientific">Corynebacterium uterequi</name>
    <dbReference type="NCBI Taxonomy" id="1072256"/>
    <lineage>
        <taxon>Bacteria</taxon>
        <taxon>Bacillati</taxon>
        <taxon>Actinomycetota</taxon>
        <taxon>Actinomycetes</taxon>
        <taxon>Mycobacteriales</taxon>
        <taxon>Corynebacteriaceae</taxon>
        <taxon>Corynebacterium</taxon>
    </lineage>
</organism>
<dbReference type="GO" id="GO:0046677">
    <property type="term" value="P:response to antibiotic"/>
    <property type="evidence" value="ECO:0007669"/>
    <property type="project" value="UniProtKB-KW"/>
</dbReference>
<dbReference type="PANTHER" id="PTHR42711">
    <property type="entry name" value="ABC TRANSPORTER ATP-BINDING PROTEIN"/>
    <property type="match status" value="1"/>
</dbReference>
<evidence type="ECO:0000313" key="8">
    <source>
        <dbReference type="EMBL" id="AKK11117.1"/>
    </source>
</evidence>
<dbReference type="InterPro" id="IPR017871">
    <property type="entry name" value="ABC_transporter-like_CS"/>
</dbReference>
<protein>
    <submittedName>
        <fullName evidence="8">ABC-type multidrug transport system, ATPase component</fullName>
    </submittedName>
</protein>
<gene>
    <name evidence="8" type="ORF">CUTER_05605</name>
</gene>
<proteinExistence type="inferred from homology"/>
<keyword evidence="9" id="KW-1185">Reference proteome</keyword>
<dbReference type="InterPro" id="IPR027417">
    <property type="entry name" value="P-loop_NTPase"/>
</dbReference>
<reference evidence="8 9" key="1">
    <citation type="journal article" date="2015" name="Genome Announc.">
        <title>Virulence Factor Genes Detected in the Complete Genome Sequence of Corynebacterium uterequi DSM 45634, Isolated from the Uterus of a Maiden Mare.</title>
        <authorList>
            <person name="Ruckert C."/>
            <person name="Kriete M."/>
            <person name="Jaenicke S."/>
            <person name="Winkler A."/>
            <person name="Tauch A."/>
        </authorList>
    </citation>
    <scope>NUCLEOTIDE SEQUENCE [LARGE SCALE GENOMIC DNA]</scope>
    <source>
        <strain evidence="8 9">DSM 45634</strain>
    </source>
</reference>
<dbReference type="EMBL" id="CP011546">
    <property type="protein sequence ID" value="AKK11117.1"/>
    <property type="molecule type" value="Genomic_DNA"/>
</dbReference>
<dbReference type="InterPro" id="IPR003593">
    <property type="entry name" value="AAA+_ATPase"/>
</dbReference>
<dbReference type="RefSeq" id="WP_047259583.1">
    <property type="nucleotide sequence ID" value="NZ_CP011546.1"/>
</dbReference>
<dbReference type="PROSITE" id="PS00211">
    <property type="entry name" value="ABC_TRANSPORTER_1"/>
    <property type="match status" value="1"/>
</dbReference>
<dbReference type="SMART" id="SM00382">
    <property type="entry name" value="AAA"/>
    <property type="match status" value="1"/>
</dbReference>
<keyword evidence="5" id="KW-0067">ATP-binding</keyword>
<dbReference type="PATRIC" id="fig|1072256.5.peg.1110"/>
<evidence type="ECO:0000256" key="2">
    <source>
        <dbReference type="ARBA" id="ARBA00005417"/>
    </source>
</evidence>
<sequence length="311" mass="33581">MTNDEHTDAITMTKVTKVLGGKPRTDDVTFTCPPGQVYGLLGPNGAGKSTLMKLIMGLYRPTTGTVRVFGLNPVADAQRVRRLIGVVPQDTALYPELNAIENLRFHAALYMKGRADARIRDVLDLVELSDRATEPVKNYSGGMKRRLAIGRALLPNPDLLLLDEPTLGVDVQATHRIWDYIARFKQEGRTVIVATNIMAEADALCDKILLLDRGALVRFDTPANLKAELGSSTIRITPAPGAVLDEVAVRRALGDVELVHGQLRVAAAGGDADLTAVLTRLAGVVDIAGVEVHHPTLADVFLTLTGRTLRD</sequence>
<dbReference type="InterPro" id="IPR003439">
    <property type="entry name" value="ABC_transporter-like_ATP-bd"/>
</dbReference>
<name>A0A0G3HJ39_9CORY</name>
<dbReference type="InterPro" id="IPR025302">
    <property type="entry name" value="DrrA1/2-like_C"/>
</dbReference>
<evidence type="ECO:0000256" key="5">
    <source>
        <dbReference type="ARBA" id="ARBA00022840"/>
    </source>
</evidence>
<accession>A0A0G3HJ39</accession>
<evidence type="ECO:0000256" key="4">
    <source>
        <dbReference type="ARBA" id="ARBA00022741"/>
    </source>
</evidence>
<dbReference type="GO" id="GO:0005886">
    <property type="term" value="C:plasma membrane"/>
    <property type="evidence" value="ECO:0007669"/>
    <property type="project" value="UniProtKB-SubCell"/>
</dbReference>
<dbReference type="InterPro" id="IPR050763">
    <property type="entry name" value="ABC_transporter_ATP-binding"/>
</dbReference>
<evidence type="ECO:0000256" key="1">
    <source>
        <dbReference type="ARBA" id="ARBA00004202"/>
    </source>
</evidence>
<comment type="similarity">
    <text evidence="2">Belongs to the ABC transporter superfamily.</text>
</comment>
<evidence type="ECO:0000256" key="6">
    <source>
        <dbReference type="ARBA" id="ARBA00023251"/>
    </source>
</evidence>
<dbReference type="GO" id="GO:0016887">
    <property type="term" value="F:ATP hydrolysis activity"/>
    <property type="evidence" value="ECO:0007669"/>
    <property type="project" value="InterPro"/>
</dbReference>
<feature type="domain" description="ABC transporter" evidence="7">
    <location>
        <begin position="10"/>
        <end position="238"/>
    </location>
</feature>
<keyword evidence="3" id="KW-0813">Transport</keyword>
<evidence type="ECO:0000256" key="3">
    <source>
        <dbReference type="ARBA" id="ARBA00022448"/>
    </source>
</evidence>
<dbReference type="STRING" id="1072256.CUTER_05605"/>
<reference evidence="9" key="2">
    <citation type="submission" date="2015-05" db="EMBL/GenBank/DDBJ databases">
        <title>Complete genome sequence of Corynebacterium uterequi DSM 45634, isolated from the uterus of a maiden mare.</title>
        <authorList>
            <person name="Ruckert C."/>
            <person name="Albersmeier A."/>
            <person name="Winkler A."/>
            <person name="Tauch A."/>
        </authorList>
    </citation>
    <scope>NUCLEOTIDE SEQUENCE [LARGE SCALE GENOMIC DNA]</scope>
    <source>
        <strain evidence="9">DSM 45634</strain>
    </source>
</reference>
<evidence type="ECO:0000313" key="9">
    <source>
        <dbReference type="Proteomes" id="UP000035548"/>
    </source>
</evidence>
<dbReference type="Gene3D" id="3.40.50.300">
    <property type="entry name" value="P-loop containing nucleotide triphosphate hydrolases"/>
    <property type="match status" value="1"/>
</dbReference>
<dbReference type="SUPFAM" id="SSF52540">
    <property type="entry name" value="P-loop containing nucleoside triphosphate hydrolases"/>
    <property type="match status" value="1"/>
</dbReference>
<dbReference type="AlphaFoldDB" id="A0A0G3HJ39"/>
<keyword evidence="6" id="KW-0046">Antibiotic resistance</keyword>
<dbReference type="PROSITE" id="PS50893">
    <property type="entry name" value="ABC_TRANSPORTER_2"/>
    <property type="match status" value="1"/>
</dbReference>
<evidence type="ECO:0000259" key="7">
    <source>
        <dbReference type="PROSITE" id="PS50893"/>
    </source>
</evidence>
<dbReference type="Pfam" id="PF13732">
    <property type="entry name" value="DrrA1-3_C"/>
    <property type="match status" value="1"/>
</dbReference>
<dbReference type="PANTHER" id="PTHR42711:SF5">
    <property type="entry name" value="ABC TRANSPORTER ATP-BINDING PROTEIN NATA"/>
    <property type="match status" value="1"/>
</dbReference>
<dbReference type="Proteomes" id="UP000035548">
    <property type="component" value="Chromosome"/>
</dbReference>
<dbReference type="KEGG" id="cut:CUTER_05605"/>